<reference evidence="4 5" key="1">
    <citation type="submission" date="2022-12" db="EMBL/GenBank/DDBJ databases">
        <title>Polyphasic characterization of Geotalea uranireducens NIT-SL11 newly isolated from a complex of sewage sludge and microbially reduced graphene oxide.</title>
        <authorList>
            <person name="Xie L."/>
            <person name="Yoshida N."/>
            <person name="Meng L."/>
        </authorList>
    </citation>
    <scope>NUCLEOTIDE SEQUENCE [LARGE SCALE GENOMIC DNA]</scope>
    <source>
        <strain evidence="4 5">NIT-SL11</strain>
    </source>
</reference>
<dbReference type="PANTHER" id="PTHR44591">
    <property type="entry name" value="STRESS RESPONSE REGULATOR PROTEIN 1"/>
    <property type="match status" value="1"/>
</dbReference>
<evidence type="ECO:0000256" key="1">
    <source>
        <dbReference type="ARBA" id="ARBA00022553"/>
    </source>
</evidence>
<dbReference type="SMART" id="SM00448">
    <property type="entry name" value="REC"/>
    <property type="match status" value="1"/>
</dbReference>
<evidence type="ECO:0000313" key="5">
    <source>
        <dbReference type="Proteomes" id="UP001317705"/>
    </source>
</evidence>
<dbReference type="Gene3D" id="3.40.50.2300">
    <property type="match status" value="1"/>
</dbReference>
<dbReference type="InterPro" id="IPR011006">
    <property type="entry name" value="CheY-like_superfamily"/>
</dbReference>
<feature type="domain" description="Response regulatory" evidence="3">
    <location>
        <begin position="13"/>
        <end position="127"/>
    </location>
</feature>
<dbReference type="PROSITE" id="PS50110">
    <property type="entry name" value="RESPONSE_REGULATORY"/>
    <property type="match status" value="1"/>
</dbReference>
<gene>
    <name evidence="4" type="ORF">GURASL_12600</name>
</gene>
<dbReference type="EMBL" id="AP027151">
    <property type="protein sequence ID" value="BDV42337.1"/>
    <property type="molecule type" value="Genomic_DNA"/>
</dbReference>
<proteinExistence type="predicted"/>
<evidence type="ECO:0000256" key="2">
    <source>
        <dbReference type="PROSITE-ProRule" id="PRU00169"/>
    </source>
</evidence>
<organism evidence="4 5">
    <name type="scientific">Geotalea uraniireducens</name>
    <dbReference type="NCBI Taxonomy" id="351604"/>
    <lineage>
        <taxon>Bacteria</taxon>
        <taxon>Pseudomonadati</taxon>
        <taxon>Thermodesulfobacteriota</taxon>
        <taxon>Desulfuromonadia</taxon>
        <taxon>Geobacterales</taxon>
        <taxon>Geobacteraceae</taxon>
        <taxon>Geotalea</taxon>
    </lineage>
</organism>
<dbReference type="SUPFAM" id="SSF52172">
    <property type="entry name" value="CheY-like"/>
    <property type="match status" value="1"/>
</dbReference>
<sequence>MWGNSLIEQLKKRILVVDDEENARIGLSKLLEREGFEVESVSNGYEALNYLMQRDVNVIVTDINMPEMNGITFLKELNKNFPQSNVIMITAYGGVDSYIEAMNLGAFEYINKPVKIDELKSILKKIFNGNYH</sequence>
<keyword evidence="5" id="KW-1185">Reference proteome</keyword>
<protein>
    <submittedName>
        <fullName evidence="4">Two-component system response regulator</fullName>
    </submittedName>
</protein>
<dbReference type="Proteomes" id="UP001317705">
    <property type="component" value="Chromosome"/>
</dbReference>
<evidence type="ECO:0000313" key="4">
    <source>
        <dbReference type="EMBL" id="BDV42337.1"/>
    </source>
</evidence>
<dbReference type="RefSeq" id="WP_432613099.1">
    <property type="nucleotide sequence ID" value="NZ_AP027151.1"/>
</dbReference>
<accession>A0ABN6VSF5</accession>
<dbReference type="InterPro" id="IPR050595">
    <property type="entry name" value="Bact_response_regulator"/>
</dbReference>
<dbReference type="PANTHER" id="PTHR44591:SF3">
    <property type="entry name" value="RESPONSE REGULATORY DOMAIN-CONTAINING PROTEIN"/>
    <property type="match status" value="1"/>
</dbReference>
<dbReference type="CDD" id="cd17536">
    <property type="entry name" value="REC_YesN-like"/>
    <property type="match status" value="1"/>
</dbReference>
<dbReference type="InterPro" id="IPR001789">
    <property type="entry name" value="Sig_transdc_resp-reg_receiver"/>
</dbReference>
<keyword evidence="1 2" id="KW-0597">Phosphoprotein</keyword>
<name>A0ABN6VSF5_9BACT</name>
<evidence type="ECO:0000259" key="3">
    <source>
        <dbReference type="PROSITE" id="PS50110"/>
    </source>
</evidence>
<dbReference type="Pfam" id="PF00072">
    <property type="entry name" value="Response_reg"/>
    <property type="match status" value="1"/>
</dbReference>
<feature type="modified residue" description="4-aspartylphosphate" evidence="2">
    <location>
        <position position="62"/>
    </location>
</feature>